<dbReference type="Pfam" id="PF13577">
    <property type="entry name" value="SnoaL_4"/>
    <property type="match status" value="1"/>
</dbReference>
<dbReference type="Gene3D" id="3.10.450.50">
    <property type="match status" value="1"/>
</dbReference>
<reference evidence="2 3" key="1">
    <citation type="submission" date="2023-05" db="EMBL/GenBank/DDBJ databases">
        <title>Sequencing and Assembly of Streptomyces sp. NP73.</title>
        <authorList>
            <person name="Konwar A.N."/>
            <person name="Saikia K."/>
            <person name="Thakur D."/>
        </authorList>
    </citation>
    <scope>NUCLEOTIDE SEQUENCE [LARGE SCALE GENOMIC DNA]</scope>
    <source>
        <strain evidence="2 3">NP73</strain>
    </source>
</reference>
<dbReference type="Proteomes" id="UP001223390">
    <property type="component" value="Unassembled WGS sequence"/>
</dbReference>
<name>A0ABT7GP52_9ACTN</name>
<evidence type="ECO:0000313" key="2">
    <source>
        <dbReference type="EMBL" id="MDK9495371.1"/>
    </source>
</evidence>
<protein>
    <submittedName>
        <fullName evidence="2">Nuclear transport factor 2 family protein</fullName>
    </submittedName>
</protein>
<evidence type="ECO:0000259" key="1">
    <source>
        <dbReference type="Pfam" id="PF13577"/>
    </source>
</evidence>
<dbReference type="EMBL" id="JASITI010000006">
    <property type="protein sequence ID" value="MDK9495371.1"/>
    <property type="molecule type" value="Genomic_DNA"/>
</dbReference>
<proteinExistence type="predicted"/>
<evidence type="ECO:0000313" key="3">
    <source>
        <dbReference type="Proteomes" id="UP001223390"/>
    </source>
</evidence>
<accession>A0ABT7GP52</accession>
<dbReference type="InterPro" id="IPR032710">
    <property type="entry name" value="NTF2-like_dom_sf"/>
</dbReference>
<sequence>MTTTTGGHAAVPTDLYLRVQHFYAHQMQHLDSGRFEEYAATFTEDGEFQHSPGARPARTRPGIVRELVAFHERFENDPVQRRHWFNHIALELREDGTVSSTAYALVVNVRPGGKPDITRSCVVHDILVDGPEGVRLRSRRVTHDEG</sequence>
<organism evidence="2 3">
    <name type="scientific">Streptomyces katrae</name>
    <dbReference type="NCBI Taxonomy" id="68223"/>
    <lineage>
        <taxon>Bacteria</taxon>
        <taxon>Bacillati</taxon>
        <taxon>Actinomycetota</taxon>
        <taxon>Actinomycetes</taxon>
        <taxon>Kitasatosporales</taxon>
        <taxon>Streptomycetaceae</taxon>
        <taxon>Streptomyces</taxon>
    </lineage>
</organism>
<dbReference type="RefSeq" id="WP_285341007.1">
    <property type="nucleotide sequence ID" value="NZ_JASITI010000006.1"/>
</dbReference>
<keyword evidence="3" id="KW-1185">Reference proteome</keyword>
<feature type="domain" description="SnoaL-like" evidence="1">
    <location>
        <begin position="17"/>
        <end position="140"/>
    </location>
</feature>
<gene>
    <name evidence="2" type="ORF">QEZ40_006018</name>
</gene>
<comment type="caution">
    <text evidence="2">The sequence shown here is derived from an EMBL/GenBank/DDBJ whole genome shotgun (WGS) entry which is preliminary data.</text>
</comment>
<dbReference type="InterPro" id="IPR037401">
    <property type="entry name" value="SnoaL-like"/>
</dbReference>
<dbReference type="SUPFAM" id="SSF54427">
    <property type="entry name" value="NTF2-like"/>
    <property type="match status" value="1"/>
</dbReference>